<organism evidence="1 2">
    <name type="scientific">Sphingopyxis macrogoltabida</name>
    <name type="common">Sphingomonas macrogoltabidus</name>
    <dbReference type="NCBI Taxonomy" id="33050"/>
    <lineage>
        <taxon>Bacteria</taxon>
        <taxon>Pseudomonadati</taxon>
        <taxon>Pseudomonadota</taxon>
        <taxon>Alphaproteobacteria</taxon>
        <taxon>Sphingomonadales</taxon>
        <taxon>Sphingomonadaceae</taxon>
        <taxon>Sphingopyxis</taxon>
    </lineage>
</organism>
<dbReference type="PATRIC" id="fig|33050.5.peg.2425"/>
<dbReference type="AlphaFoldDB" id="A0A0N9U6Y7"/>
<sequence length="246" mass="26744">MTMIALALFAAAAAGQPEIKLEPVPGKGYSATVAMIDADQYDPTIKRITALASERCGKLKVRFGRYYFDNQIDVDRGVTVIKDFRQSFSCYDPATDPYKPVPADWKANEAEIGAATRVAADFVSYLDSGNGAALAKLMDPALEATTAEMKRFSDEAKMHQTGAGEFTVRLDGWLNNPPDAAYPGAYAYFAVISSHPGIAGTCGGLLLYRVSSGVYTISQYDVRYISQALIDEAGYSDEELNRLCQR</sequence>
<name>A0A0N9U6Y7_SPHMC</name>
<dbReference type="RefSeq" id="WP_054588298.1">
    <property type="nucleotide sequence ID" value="NZ_CP012700.1"/>
</dbReference>
<evidence type="ECO:0000313" key="1">
    <source>
        <dbReference type="EMBL" id="ALH81010.1"/>
    </source>
</evidence>
<evidence type="ECO:0000313" key="2">
    <source>
        <dbReference type="Proteomes" id="UP000058074"/>
    </source>
</evidence>
<accession>A0A0N9U6Y7</accession>
<reference evidence="1 2" key="1">
    <citation type="journal article" date="2015" name="Genome Announc.">
        <title>Complete Genome Sequence of Polypropylene Glycol- and Polyethylene Glycol-Degrading Sphingopyxis macrogoltabida Strain EY-1.</title>
        <authorList>
            <person name="Ohtsubo Y."/>
            <person name="Nagata Y."/>
            <person name="Numata M."/>
            <person name="Tsuchikane K."/>
            <person name="Hosoyama A."/>
            <person name="Yamazoe A."/>
            <person name="Tsuda M."/>
            <person name="Fujita N."/>
            <person name="Kawai F."/>
        </authorList>
    </citation>
    <scope>NUCLEOTIDE SEQUENCE [LARGE SCALE GENOMIC DNA]</scope>
    <source>
        <strain evidence="1 2">EY-1</strain>
    </source>
</reference>
<dbReference type="EMBL" id="CP012700">
    <property type="protein sequence ID" value="ALH81010.1"/>
    <property type="molecule type" value="Genomic_DNA"/>
</dbReference>
<dbReference type="Proteomes" id="UP000058074">
    <property type="component" value="Chromosome"/>
</dbReference>
<protein>
    <submittedName>
        <fullName evidence="1">Uncharacterized protein</fullName>
    </submittedName>
</protein>
<gene>
    <name evidence="1" type="ORF">AN936_11725</name>
</gene>
<dbReference type="KEGG" id="smag:AN936_11725"/>
<dbReference type="OrthoDB" id="7445284at2"/>
<proteinExistence type="predicted"/>